<accession>A0A409VSX7</accession>
<gene>
    <name evidence="1" type="ORF">CVT26_002527</name>
</gene>
<protein>
    <submittedName>
        <fullName evidence="1">Uncharacterized protein</fullName>
    </submittedName>
</protein>
<dbReference type="AlphaFoldDB" id="A0A409VSX7"/>
<reference evidence="1 2" key="1">
    <citation type="journal article" date="2018" name="Evol. Lett.">
        <title>Horizontal gene cluster transfer increased hallucinogenic mushroom diversity.</title>
        <authorList>
            <person name="Reynolds H.T."/>
            <person name="Vijayakumar V."/>
            <person name="Gluck-Thaler E."/>
            <person name="Korotkin H.B."/>
            <person name="Matheny P.B."/>
            <person name="Slot J.C."/>
        </authorList>
    </citation>
    <scope>NUCLEOTIDE SEQUENCE [LARGE SCALE GENOMIC DNA]</scope>
    <source>
        <strain evidence="1 2">SRW20</strain>
    </source>
</reference>
<dbReference type="EMBL" id="NHYE01005574">
    <property type="protein sequence ID" value="PPQ69372.1"/>
    <property type="molecule type" value="Genomic_DNA"/>
</dbReference>
<dbReference type="Proteomes" id="UP000284706">
    <property type="component" value="Unassembled WGS sequence"/>
</dbReference>
<proteinExistence type="predicted"/>
<dbReference type="InParanoid" id="A0A409VSX7"/>
<evidence type="ECO:0000313" key="1">
    <source>
        <dbReference type="EMBL" id="PPQ69372.1"/>
    </source>
</evidence>
<comment type="caution">
    <text evidence="1">The sequence shown here is derived from an EMBL/GenBank/DDBJ whole genome shotgun (WGS) entry which is preliminary data.</text>
</comment>
<evidence type="ECO:0000313" key="2">
    <source>
        <dbReference type="Proteomes" id="UP000284706"/>
    </source>
</evidence>
<organism evidence="1 2">
    <name type="scientific">Gymnopilus dilepis</name>
    <dbReference type="NCBI Taxonomy" id="231916"/>
    <lineage>
        <taxon>Eukaryota</taxon>
        <taxon>Fungi</taxon>
        <taxon>Dikarya</taxon>
        <taxon>Basidiomycota</taxon>
        <taxon>Agaricomycotina</taxon>
        <taxon>Agaricomycetes</taxon>
        <taxon>Agaricomycetidae</taxon>
        <taxon>Agaricales</taxon>
        <taxon>Agaricineae</taxon>
        <taxon>Hymenogastraceae</taxon>
        <taxon>Gymnopilus</taxon>
    </lineage>
</organism>
<name>A0A409VSX7_9AGAR</name>
<sequence>MSVTTNTHPNAGLHSKLVKAVKEHKLDAEFLKKELNLGATPRVERNSSAYVNWNTTLSLLDCAPARVFFAGVSTVGGDGPSAAPAPARDRLRDDLSVGVYYWCVERNPPKKSYFWVDVFSDSNELYIEVWSEHGNLEALFVGTATMNVQIQGGTHWFEGEGLWGYADANKGF</sequence>
<dbReference type="OrthoDB" id="3259271at2759"/>
<keyword evidence="2" id="KW-1185">Reference proteome</keyword>